<name>A0A9Q1QFI2_9CARY</name>
<feature type="compositionally biased region" description="Acidic residues" evidence="1">
    <location>
        <begin position="132"/>
        <end position="144"/>
    </location>
</feature>
<dbReference type="EMBL" id="JAKOGI010000246">
    <property type="protein sequence ID" value="KAJ8438645.1"/>
    <property type="molecule type" value="Genomic_DNA"/>
</dbReference>
<evidence type="ECO:0000313" key="2">
    <source>
        <dbReference type="EMBL" id="KAJ8438645.1"/>
    </source>
</evidence>
<dbReference type="Proteomes" id="UP001153076">
    <property type="component" value="Unassembled WGS sequence"/>
</dbReference>
<accession>A0A9Q1QFI2</accession>
<reference evidence="2" key="1">
    <citation type="submission" date="2022-04" db="EMBL/GenBank/DDBJ databases">
        <title>Carnegiea gigantea Genome sequencing and assembly v2.</title>
        <authorList>
            <person name="Copetti D."/>
            <person name="Sanderson M.J."/>
            <person name="Burquez A."/>
            <person name="Wojciechowski M.F."/>
        </authorList>
    </citation>
    <scope>NUCLEOTIDE SEQUENCE</scope>
    <source>
        <strain evidence="2">SGP5-SGP5p</strain>
        <tissue evidence="2">Aerial part</tissue>
    </source>
</reference>
<feature type="region of interest" description="Disordered" evidence="1">
    <location>
        <begin position="129"/>
        <end position="159"/>
    </location>
</feature>
<evidence type="ECO:0000313" key="3">
    <source>
        <dbReference type="Proteomes" id="UP001153076"/>
    </source>
</evidence>
<keyword evidence="3" id="KW-1185">Reference proteome</keyword>
<sequence length="159" mass="18009">MDGAVGNHPLSGYKMGLSSTAFHTLCTSFTLTKGFPRWGFPRSLKTDEMALYVLKNFEWYRKEVAFPPLLLPSDYEDLYPDFDLAVAEEIARDFDVPEIPQVVFLAMLLNNTVKLGILCRSNILRLRHPEADNDQQEEEEEEDSGSGKASLFPSDDDNE</sequence>
<protein>
    <submittedName>
        <fullName evidence="2">Uncharacterized protein</fullName>
    </submittedName>
</protein>
<dbReference type="AlphaFoldDB" id="A0A9Q1QFI2"/>
<evidence type="ECO:0000256" key="1">
    <source>
        <dbReference type="SAM" id="MobiDB-lite"/>
    </source>
</evidence>
<gene>
    <name evidence="2" type="ORF">Cgig2_016391</name>
</gene>
<proteinExistence type="predicted"/>
<organism evidence="2 3">
    <name type="scientific">Carnegiea gigantea</name>
    <dbReference type="NCBI Taxonomy" id="171969"/>
    <lineage>
        <taxon>Eukaryota</taxon>
        <taxon>Viridiplantae</taxon>
        <taxon>Streptophyta</taxon>
        <taxon>Embryophyta</taxon>
        <taxon>Tracheophyta</taxon>
        <taxon>Spermatophyta</taxon>
        <taxon>Magnoliopsida</taxon>
        <taxon>eudicotyledons</taxon>
        <taxon>Gunneridae</taxon>
        <taxon>Pentapetalae</taxon>
        <taxon>Caryophyllales</taxon>
        <taxon>Cactineae</taxon>
        <taxon>Cactaceae</taxon>
        <taxon>Cactoideae</taxon>
        <taxon>Echinocereeae</taxon>
        <taxon>Carnegiea</taxon>
    </lineage>
</organism>
<comment type="caution">
    <text evidence="2">The sequence shown here is derived from an EMBL/GenBank/DDBJ whole genome shotgun (WGS) entry which is preliminary data.</text>
</comment>